<dbReference type="Pfam" id="PF02798">
    <property type="entry name" value="GST_N"/>
    <property type="match status" value="1"/>
</dbReference>
<dbReference type="FunFam" id="3.40.30.10:FF:000039">
    <property type="entry name" value="Glutathione S-transferase domain"/>
    <property type="match status" value="1"/>
</dbReference>
<evidence type="ECO:0000259" key="5">
    <source>
        <dbReference type="PROSITE" id="PS50405"/>
    </source>
</evidence>
<dbReference type="PROSITE" id="PS50404">
    <property type="entry name" value="GST_NTER"/>
    <property type="match status" value="1"/>
</dbReference>
<evidence type="ECO:0000256" key="1">
    <source>
        <dbReference type="ARBA" id="ARBA00007409"/>
    </source>
</evidence>
<dbReference type="EMBL" id="FXZK01000003">
    <property type="protein sequence ID" value="SMY08055.1"/>
    <property type="molecule type" value="Genomic_DNA"/>
</dbReference>
<dbReference type="SUPFAM" id="SSF47616">
    <property type="entry name" value="GST C-terminal domain-like"/>
    <property type="match status" value="1"/>
</dbReference>
<dbReference type="InterPro" id="IPR036249">
    <property type="entry name" value="Thioredoxin-like_sf"/>
</dbReference>
<organism evidence="6 7">
    <name type="scientific">Flavimaricola marinus</name>
    <dbReference type="NCBI Taxonomy" id="1819565"/>
    <lineage>
        <taxon>Bacteria</taxon>
        <taxon>Pseudomonadati</taxon>
        <taxon>Pseudomonadota</taxon>
        <taxon>Alphaproteobacteria</taxon>
        <taxon>Rhodobacterales</taxon>
        <taxon>Paracoccaceae</taxon>
        <taxon>Flavimaricola</taxon>
    </lineage>
</organism>
<name>A0A238LF57_9RHOB</name>
<dbReference type="Pfam" id="PF00043">
    <property type="entry name" value="GST_C"/>
    <property type="match status" value="1"/>
</dbReference>
<keyword evidence="7" id="KW-1185">Reference proteome</keyword>
<dbReference type="InterPro" id="IPR040079">
    <property type="entry name" value="Glutathione_S-Trfase"/>
</dbReference>
<dbReference type="SFLD" id="SFLDS00019">
    <property type="entry name" value="Glutathione_Transferase_(cytos"/>
    <property type="match status" value="1"/>
</dbReference>
<dbReference type="SFLD" id="SFLDG01150">
    <property type="entry name" value="Main.1:_Beta-like"/>
    <property type="match status" value="1"/>
</dbReference>
<dbReference type="Gene3D" id="1.20.1050.10">
    <property type="match status" value="1"/>
</dbReference>
<dbReference type="CDD" id="cd03047">
    <property type="entry name" value="GST_N_2"/>
    <property type="match status" value="1"/>
</dbReference>
<dbReference type="PANTHER" id="PTHR44051:SF19">
    <property type="entry name" value="DISULFIDE-BOND OXIDOREDUCTASE YFCG"/>
    <property type="match status" value="1"/>
</dbReference>
<evidence type="ECO:0000313" key="7">
    <source>
        <dbReference type="Proteomes" id="UP000201613"/>
    </source>
</evidence>
<dbReference type="InterPro" id="IPR004045">
    <property type="entry name" value="Glutathione_S-Trfase_N"/>
</dbReference>
<dbReference type="PANTHER" id="PTHR44051">
    <property type="entry name" value="GLUTATHIONE S-TRANSFERASE-RELATED"/>
    <property type="match status" value="1"/>
</dbReference>
<dbReference type="AlphaFoldDB" id="A0A238LF57"/>
<dbReference type="InterPro" id="IPR010987">
    <property type="entry name" value="Glutathione-S-Trfase_C-like"/>
</dbReference>
<dbReference type="InterPro" id="IPR004046">
    <property type="entry name" value="GST_C"/>
</dbReference>
<accession>A0A238LF57</accession>
<comment type="similarity">
    <text evidence="1 3">Belongs to the GST superfamily.</text>
</comment>
<feature type="domain" description="GST N-terminal" evidence="4">
    <location>
        <begin position="1"/>
        <end position="80"/>
    </location>
</feature>
<dbReference type="PROSITE" id="PS50405">
    <property type="entry name" value="GST_CTER"/>
    <property type="match status" value="1"/>
</dbReference>
<evidence type="ECO:0000313" key="6">
    <source>
        <dbReference type="EMBL" id="SMY08055.1"/>
    </source>
</evidence>
<dbReference type="InterPro" id="IPR036282">
    <property type="entry name" value="Glutathione-S-Trfase_C_sf"/>
</dbReference>
<gene>
    <name evidence="6" type="primary">gstB_2</name>
    <name evidence="6" type="ORF">LOM8899_02202</name>
</gene>
<dbReference type="GO" id="GO:0004364">
    <property type="term" value="F:glutathione transferase activity"/>
    <property type="evidence" value="ECO:0007669"/>
    <property type="project" value="UniProtKB-EC"/>
</dbReference>
<dbReference type="RefSeq" id="WP_093992229.1">
    <property type="nucleotide sequence ID" value="NZ_FXZK01000003.1"/>
</dbReference>
<sequence>MILWGRASSVNVQKVLWALDEFGATYEHRIVGGKYGGFDDPDFAKLSPIKRIPVLEDGGLGVWESHAVLRHLARRLPDHPLGRSYADFTQAAQIDSWLDFVTSTLQPPFIGLFWQLVRMTEAQRNLALVEAHLAALTEGLTVLETVLADGRDHLVGSDLSIADIGVATMLYRLFDVAPQLSQTAPKVSAWHAKMAARPAYARHVAVGYDELRPA</sequence>
<keyword evidence="2 6" id="KW-0808">Transferase</keyword>
<dbReference type="EC" id="2.5.1.18" evidence="6"/>
<dbReference type="Proteomes" id="UP000201613">
    <property type="component" value="Unassembled WGS sequence"/>
</dbReference>
<evidence type="ECO:0000256" key="3">
    <source>
        <dbReference type="RuleBase" id="RU003494"/>
    </source>
</evidence>
<protein>
    <submittedName>
        <fullName evidence="6">Glutathione S-transferase GstB</fullName>
        <ecNumber evidence="6">2.5.1.18</ecNumber>
    </submittedName>
</protein>
<dbReference type="SFLD" id="SFLDG00358">
    <property type="entry name" value="Main_(cytGST)"/>
    <property type="match status" value="1"/>
</dbReference>
<dbReference type="OrthoDB" id="9810080at2"/>
<proteinExistence type="inferred from homology"/>
<evidence type="ECO:0000256" key="2">
    <source>
        <dbReference type="ARBA" id="ARBA00022679"/>
    </source>
</evidence>
<reference evidence="6 7" key="1">
    <citation type="submission" date="2017-05" db="EMBL/GenBank/DDBJ databases">
        <authorList>
            <person name="Song R."/>
            <person name="Chenine A.L."/>
            <person name="Ruprecht R.M."/>
        </authorList>
    </citation>
    <scope>NUCLEOTIDE SEQUENCE [LARGE SCALE GENOMIC DNA]</scope>
    <source>
        <strain evidence="6 7">CECT 8899</strain>
    </source>
</reference>
<dbReference type="Gene3D" id="3.40.30.10">
    <property type="entry name" value="Glutaredoxin"/>
    <property type="match status" value="1"/>
</dbReference>
<dbReference type="SUPFAM" id="SSF52833">
    <property type="entry name" value="Thioredoxin-like"/>
    <property type="match status" value="1"/>
</dbReference>
<feature type="domain" description="GST C-terminal" evidence="5">
    <location>
        <begin position="87"/>
        <end position="214"/>
    </location>
</feature>
<evidence type="ECO:0000259" key="4">
    <source>
        <dbReference type="PROSITE" id="PS50404"/>
    </source>
</evidence>